<dbReference type="EMBL" id="VTWH01000001">
    <property type="protein sequence ID" value="KAA0972650.1"/>
    <property type="molecule type" value="Genomic_DNA"/>
</dbReference>
<sequence>MKLVWKLALVLMAMGACTAARAEPPARNLFGAQSSPAALASQSIGFYSRGCVAGAVAMPKDGPAWQMMRLSRNRAWGHPAMVEFLQKFAADAASQDGWRGLLLGDISQPRGGPMLSGHASHQIGLDADIYFTEMPSRRLSDAERETLQPQSLIDTRTLRVDERYWRPEHLKLLRRAASSPMVQRIFVHPGIKQKLCSSVRGDRGWLNKVRPTYGHDYHFHIRLFCQPGSGQCEKQEATGTGDGCDNLDWWFNVALQPPPPDAKPYKPKPPLQMADLPNACRTVLAAGGGAGIAAAAPVAQSYFPVPERLPMPTMRPVN</sequence>
<dbReference type="AlphaFoldDB" id="A0A5B0E4I7"/>
<keyword evidence="6" id="KW-0862">Zinc</keyword>
<dbReference type="GO" id="GO:0046872">
    <property type="term" value="F:metal ion binding"/>
    <property type="evidence" value="ECO:0007669"/>
    <property type="project" value="UniProtKB-KW"/>
</dbReference>
<organism evidence="10 11">
    <name type="scientific">Aureimonas fodinaquatilis</name>
    <dbReference type="NCBI Taxonomy" id="2565783"/>
    <lineage>
        <taxon>Bacteria</taxon>
        <taxon>Pseudomonadati</taxon>
        <taxon>Pseudomonadota</taxon>
        <taxon>Alphaproteobacteria</taxon>
        <taxon>Hyphomicrobiales</taxon>
        <taxon>Aurantimonadaceae</taxon>
        <taxon>Aureimonas</taxon>
    </lineage>
</organism>
<evidence type="ECO:0000313" key="10">
    <source>
        <dbReference type="EMBL" id="KAA0972650.1"/>
    </source>
</evidence>
<proteinExistence type="predicted"/>
<evidence type="ECO:0000256" key="3">
    <source>
        <dbReference type="ARBA" id="ARBA00022729"/>
    </source>
</evidence>
<keyword evidence="3 9" id="KW-0732">Signal</keyword>
<dbReference type="GO" id="GO:0006508">
    <property type="term" value="P:proteolysis"/>
    <property type="evidence" value="ECO:0007669"/>
    <property type="project" value="UniProtKB-KW"/>
</dbReference>
<dbReference type="InterPro" id="IPR005073">
    <property type="entry name" value="Peptidase_M74"/>
</dbReference>
<dbReference type="InterPro" id="IPR009045">
    <property type="entry name" value="Zn_M74/Hedgehog-like"/>
</dbReference>
<name>A0A5B0E4I7_9HYPH</name>
<feature type="disulfide bond" evidence="8">
    <location>
        <begin position="196"/>
        <end position="244"/>
    </location>
</feature>
<evidence type="ECO:0000256" key="8">
    <source>
        <dbReference type="PIRSR" id="PIRSR018455-2"/>
    </source>
</evidence>
<feature type="disulfide bond" evidence="8">
    <location>
        <begin position="225"/>
        <end position="232"/>
    </location>
</feature>
<dbReference type="SUPFAM" id="SSF55166">
    <property type="entry name" value="Hedgehog/DD-peptidase"/>
    <property type="match status" value="1"/>
</dbReference>
<evidence type="ECO:0000256" key="5">
    <source>
        <dbReference type="ARBA" id="ARBA00022801"/>
    </source>
</evidence>
<keyword evidence="1" id="KW-0645">Protease</keyword>
<dbReference type="GO" id="GO:0008237">
    <property type="term" value="F:metallopeptidase activity"/>
    <property type="evidence" value="ECO:0007669"/>
    <property type="project" value="UniProtKB-KW"/>
</dbReference>
<evidence type="ECO:0000256" key="9">
    <source>
        <dbReference type="SAM" id="SignalP"/>
    </source>
</evidence>
<keyword evidence="7" id="KW-0482">Metalloprotease</keyword>
<evidence type="ECO:0000313" key="11">
    <source>
        <dbReference type="Proteomes" id="UP000324738"/>
    </source>
</evidence>
<keyword evidence="4" id="KW-0574">Periplasm</keyword>
<feature type="chain" id="PRO_5022889147" evidence="9">
    <location>
        <begin position="23"/>
        <end position="318"/>
    </location>
</feature>
<dbReference type="OrthoDB" id="1467367at2"/>
<keyword evidence="8" id="KW-1015">Disulfide bond</keyword>
<keyword evidence="5" id="KW-0378">Hydrolase</keyword>
<dbReference type="Proteomes" id="UP000324738">
    <property type="component" value="Unassembled WGS sequence"/>
</dbReference>
<dbReference type="PROSITE" id="PS51257">
    <property type="entry name" value="PROKAR_LIPOPROTEIN"/>
    <property type="match status" value="1"/>
</dbReference>
<keyword evidence="11" id="KW-1185">Reference proteome</keyword>
<evidence type="ECO:0000256" key="6">
    <source>
        <dbReference type="ARBA" id="ARBA00022833"/>
    </source>
</evidence>
<dbReference type="Pfam" id="PF03411">
    <property type="entry name" value="Peptidase_M74"/>
    <property type="match status" value="1"/>
</dbReference>
<protein>
    <submittedName>
        <fullName evidence="10">Penicillin-insensitive murein endopeptidase</fullName>
    </submittedName>
</protein>
<gene>
    <name evidence="10" type="primary">mepA</name>
    <name evidence="10" type="ORF">FPY71_00810</name>
</gene>
<evidence type="ECO:0000256" key="2">
    <source>
        <dbReference type="ARBA" id="ARBA00022723"/>
    </source>
</evidence>
<evidence type="ECO:0000256" key="1">
    <source>
        <dbReference type="ARBA" id="ARBA00022670"/>
    </source>
</evidence>
<dbReference type="PIRSF" id="PIRSF018455">
    <property type="entry name" value="MepA"/>
    <property type="match status" value="1"/>
</dbReference>
<feature type="disulfide bond" evidence="8">
    <location>
        <begin position="51"/>
        <end position="280"/>
    </location>
</feature>
<feature type="signal peptide" evidence="9">
    <location>
        <begin position="1"/>
        <end position="22"/>
    </location>
</feature>
<evidence type="ECO:0000256" key="7">
    <source>
        <dbReference type="ARBA" id="ARBA00023049"/>
    </source>
</evidence>
<evidence type="ECO:0000256" key="4">
    <source>
        <dbReference type="ARBA" id="ARBA00022764"/>
    </source>
</evidence>
<accession>A0A5B0E4I7</accession>
<dbReference type="Gene3D" id="3.30.1380.10">
    <property type="match status" value="1"/>
</dbReference>
<keyword evidence="2" id="KW-0479">Metal-binding</keyword>
<reference evidence="10 11" key="1">
    <citation type="submission" date="2019-08" db="EMBL/GenBank/DDBJ databases">
        <title>Aureimonas fodiniaquatilis sp. nov., isolated from a coal mine wastewater.</title>
        <authorList>
            <person name="Kim W."/>
        </authorList>
    </citation>
    <scope>NUCLEOTIDE SEQUENCE [LARGE SCALE GENOMIC DNA]</scope>
    <source>
        <strain evidence="10 11">CAU 1482</strain>
    </source>
</reference>
<dbReference type="GO" id="GO:0004252">
    <property type="term" value="F:serine-type endopeptidase activity"/>
    <property type="evidence" value="ECO:0007669"/>
    <property type="project" value="InterPro"/>
</dbReference>
<dbReference type="NCBIfam" id="NF006947">
    <property type="entry name" value="PRK09429.1"/>
    <property type="match status" value="1"/>
</dbReference>
<comment type="caution">
    <text evidence="10">The sequence shown here is derived from an EMBL/GenBank/DDBJ whole genome shotgun (WGS) entry which is preliminary data.</text>
</comment>
<dbReference type="GO" id="GO:0030288">
    <property type="term" value="C:outer membrane-bounded periplasmic space"/>
    <property type="evidence" value="ECO:0007669"/>
    <property type="project" value="InterPro"/>
</dbReference>